<evidence type="ECO:0000256" key="4">
    <source>
        <dbReference type="ARBA" id="ARBA00012448"/>
    </source>
</evidence>
<dbReference type="Pfam" id="PF07943">
    <property type="entry name" value="PBP5_C"/>
    <property type="match status" value="1"/>
</dbReference>
<evidence type="ECO:0000256" key="11">
    <source>
        <dbReference type="ARBA" id="ARBA00023316"/>
    </source>
</evidence>
<evidence type="ECO:0000256" key="2">
    <source>
        <dbReference type="ARBA" id="ARBA00004752"/>
    </source>
</evidence>
<accession>A0ABV2M481</accession>
<keyword evidence="11" id="KW-0961">Cell wall biogenesis/degradation</keyword>
<dbReference type="InterPro" id="IPR012338">
    <property type="entry name" value="Beta-lactam/transpept-like"/>
</dbReference>
<organism evidence="16 17">
    <name type="scientific">Blautia caecimuris</name>
    <dbReference type="NCBI Taxonomy" id="1796615"/>
    <lineage>
        <taxon>Bacteria</taxon>
        <taxon>Bacillati</taxon>
        <taxon>Bacillota</taxon>
        <taxon>Clostridia</taxon>
        <taxon>Lachnospirales</taxon>
        <taxon>Lachnospiraceae</taxon>
        <taxon>Blautia</taxon>
    </lineage>
</organism>
<dbReference type="PRINTS" id="PR00725">
    <property type="entry name" value="DADACBPTASE1"/>
</dbReference>
<keyword evidence="10" id="KW-0573">Peptidoglycan synthesis</keyword>
<dbReference type="Proteomes" id="UP001549106">
    <property type="component" value="Unassembled WGS sequence"/>
</dbReference>
<dbReference type="PANTHER" id="PTHR21581">
    <property type="entry name" value="D-ALANYL-D-ALANINE CARBOXYPEPTIDASE"/>
    <property type="match status" value="1"/>
</dbReference>
<evidence type="ECO:0000256" key="8">
    <source>
        <dbReference type="ARBA" id="ARBA00022801"/>
    </source>
</evidence>
<proteinExistence type="inferred from homology"/>
<keyword evidence="9" id="KW-0133">Cell shape</keyword>
<evidence type="ECO:0000256" key="13">
    <source>
        <dbReference type="RuleBase" id="RU004016"/>
    </source>
</evidence>
<dbReference type="SMART" id="SM00936">
    <property type="entry name" value="PBP5_C"/>
    <property type="match status" value="1"/>
</dbReference>
<dbReference type="Pfam" id="PF00768">
    <property type="entry name" value="Peptidase_S11"/>
    <property type="match status" value="1"/>
</dbReference>
<dbReference type="PANTHER" id="PTHR21581:SF33">
    <property type="entry name" value="D-ALANYL-D-ALANINE CARBOXYPEPTIDASE DACB"/>
    <property type="match status" value="1"/>
</dbReference>
<dbReference type="InterPro" id="IPR012907">
    <property type="entry name" value="Peptidase_S11_C"/>
</dbReference>
<dbReference type="EMBL" id="JBEPMJ010000020">
    <property type="protein sequence ID" value="MET3751284.1"/>
    <property type="molecule type" value="Genomic_DNA"/>
</dbReference>
<evidence type="ECO:0000256" key="10">
    <source>
        <dbReference type="ARBA" id="ARBA00022984"/>
    </source>
</evidence>
<dbReference type="GO" id="GO:0009002">
    <property type="term" value="F:serine-type D-Ala-D-Ala carboxypeptidase activity"/>
    <property type="evidence" value="ECO:0007669"/>
    <property type="project" value="UniProtKB-EC"/>
</dbReference>
<evidence type="ECO:0000313" key="17">
    <source>
        <dbReference type="Proteomes" id="UP001549106"/>
    </source>
</evidence>
<sequence length="409" mass="45388">MRHAALLLLTSVFLFGEFAFGSQAVAAETVCENTEKEAADSPGSLYALSAVLMDGESGRILYEKDGETPRPNASTTKVMTCILALENGAGDDYVMVSDKAAAQPDVQLGMREGEQYYLEDLLYSLMLMSHNDTAVAIAEHIGGSTEGFAGMMNEKAKEIGCTDTYFITPNGLDAEDEKGVHHTTARDLALIMRYAIRSETFLKITQTREYSFTDLDEKREFSVHNTNALLTMTDGVLSGKTGFTGDAGYCYVCACEKDEKTFVVSLLGCGWPNNKGYKWKDSLKLLDYGEDNFDYEKFWKELKFPEVPVKDGVEKNITFGDTAVVSGIPSVSEKEKNKKILMKKGEKISCRLEMPEKLQAPVKKGNRIGTLIYSLGEEELASYPVLADRNVEKVSYGWCVDQVFHDFFH</sequence>
<evidence type="ECO:0000256" key="12">
    <source>
        <dbReference type="ARBA" id="ARBA00034000"/>
    </source>
</evidence>
<keyword evidence="5 16" id="KW-0121">Carboxypeptidase</keyword>
<keyword evidence="6" id="KW-0645">Protease</keyword>
<comment type="pathway">
    <text evidence="2">Cell wall biogenesis; peptidoglycan biosynthesis.</text>
</comment>
<dbReference type="InterPro" id="IPR001967">
    <property type="entry name" value="Peptidase_S11_N"/>
</dbReference>
<evidence type="ECO:0000256" key="9">
    <source>
        <dbReference type="ARBA" id="ARBA00022960"/>
    </source>
</evidence>
<name>A0ABV2M481_9FIRM</name>
<comment type="catalytic activity">
    <reaction evidence="12">
        <text>Preferential cleavage: (Ac)2-L-Lys-D-Ala-|-D-Ala. Also transpeptidation of peptidyl-alanyl moieties that are N-acyl substituents of D-alanine.</text>
        <dbReference type="EC" id="3.4.16.4"/>
    </reaction>
</comment>
<evidence type="ECO:0000256" key="1">
    <source>
        <dbReference type="ARBA" id="ARBA00003217"/>
    </source>
</evidence>
<dbReference type="InterPro" id="IPR015956">
    <property type="entry name" value="Peniciliin-bd_prot_C_sf"/>
</dbReference>
<comment type="function">
    <text evidence="1">Removes C-terminal D-alanyl residues from sugar-peptide cell wall precursors.</text>
</comment>
<feature type="chain" id="PRO_5047497814" description="serine-type D-Ala-D-Ala carboxypeptidase" evidence="14">
    <location>
        <begin position="27"/>
        <end position="409"/>
    </location>
</feature>
<keyword evidence="17" id="KW-1185">Reference proteome</keyword>
<evidence type="ECO:0000256" key="6">
    <source>
        <dbReference type="ARBA" id="ARBA00022670"/>
    </source>
</evidence>
<gene>
    <name evidence="16" type="ORF">ABID24_002543</name>
</gene>
<dbReference type="Gene3D" id="3.40.710.10">
    <property type="entry name" value="DD-peptidase/beta-lactamase superfamily"/>
    <property type="match status" value="1"/>
</dbReference>
<dbReference type="RefSeq" id="WP_147599036.1">
    <property type="nucleotide sequence ID" value="NZ_BAABXP010000003.1"/>
</dbReference>
<comment type="caution">
    <text evidence="16">The sequence shown here is derived from an EMBL/GenBank/DDBJ whole genome shotgun (WGS) entry which is preliminary data.</text>
</comment>
<evidence type="ECO:0000256" key="3">
    <source>
        <dbReference type="ARBA" id="ARBA00007164"/>
    </source>
</evidence>
<evidence type="ECO:0000259" key="15">
    <source>
        <dbReference type="SMART" id="SM00936"/>
    </source>
</evidence>
<keyword evidence="7 14" id="KW-0732">Signal</keyword>
<dbReference type="Gene3D" id="2.60.410.10">
    <property type="entry name" value="D-Ala-D-Ala carboxypeptidase, C-terminal domain"/>
    <property type="match status" value="1"/>
</dbReference>
<evidence type="ECO:0000256" key="7">
    <source>
        <dbReference type="ARBA" id="ARBA00022729"/>
    </source>
</evidence>
<dbReference type="EC" id="3.4.16.4" evidence="4"/>
<comment type="similarity">
    <text evidence="3 13">Belongs to the peptidase S11 family.</text>
</comment>
<evidence type="ECO:0000256" key="5">
    <source>
        <dbReference type="ARBA" id="ARBA00022645"/>
    </source>
</evidence>
<dbReference type="SUPFAM" id="SSF56601">
    <property type="entry name" value="beta-lactamase/transpeptidase-like"/>
    <property type="match status" value="1"/>
</dbReference>
<dbReference type="InterPro" id="IPR037167">
    <property type="entry name" value="Peptidase_S11_C_sf"/>
</dbReference>
<reference evidence="16 17" key="1">
    <citation type="submission" date="2024-06" db="EMBL/GenBank/DDBJ databases">
        <title>Genomic Encyclopedia of Type Strains, Phase IV (KMG-IV): sequencing the most valuable type-strain genomes for metagenomic binning, comparative biology and taxonomic classification.</title>
        <authorList>
            <person name="Goeker M."/>
        </authorList>
    </citation>
    <scope>NUCLEOTIDE SEQUENCE [LARGE SCALE GENOMIC DNA]</scope>
    <source>
        <strain evidence="16 17">DSM 29492</strain>
    </source>
</reference>
<keyword evidence="8 16" id="KW-0378">Hydrolase</keyword>
<evidence type="ECO:0000256" key="14">
    <source>
        <dbReference type="SAM" id="SignalP"/>
    </source>
</evidence>
<dbReference type="InterPro" id="IPR018044">
    <property type="entry name" value="Peptidase_S11"/>
</dbReference>
<protein>
    <recommendedName>
        <fullName evidence="4">serine-type D-Ala-D-Ala carboxypeptidase</fullName>
        <ecNumber evidence="4">3.4.16.4</ecNumber>
    </recommendedName>
</protein>
<dbReference type="SUPFAM" id="SSF69189">
    <property type="entry name" value="Penicillin-binding protein associated domain"/>
    <property type="match status" value="1"/>
</dbReference>
<feature type="signal peptide" evidence="14">
    <location>
        <begin position="1"/>
        <end position="26"/>
    </location>
</feature>
<feature type="domain" description="Peptidase S11 D-Ala-D-Ala carboxypeptidase A C-terminal" evidence="15">
    <location>
        <begin position="293"/>
        <end position="393"/>
    </location>
</feature>
<evidence type="ECO:0000313" key="16">
    <source>
        <dbReference type="EMBL" id="MET3751284.1"/>
    </source>
</evidence>